<dbReference type="Gene3D" id="1.20.1250.20">
    <property type="entry name" value="MFS general substrate transporter like domains"/>
    <property type="match status" value="2"/>
</dbReference>
<evidence type="ECO:0000256" key="4">
    <source>
        <dbReference type="ARBA" id="ARBA00022989"/>
    </source>
</evidence>
<feature type="transmembrane region" description="Helical" evidence="6">
    <location>
        <begin position="39"/>
        <end position="63"/>
    </location>
</feature>
<comment type="subcellular location">
    <subcellularLocation>
        <location evidence="1">Cell membrane</location>
        <topology evidence="1">Multi-pass membrane protein</topology>
    </subcellularLocation>
</comment>
<feature type="transmembrane region" description="Helical" evidence="6">
    <location>
        <begin position="94"/>
        <end position="115"/>
    </location>
</feature>
<keyword evidence="5 6" id="KW-0472">Membrane</keyword>
<dbReference type="InterPro" id="IPR036259">
    <property type="entry name" value="MFS_trans_sf"/>
</dbReference>
<feature type="transmembrane region" description="Helical" evidence="6">
    <location>
        <begin position="70"/>
        <end position="88"/>
    </location>
</feature>
<evidence type="ECO:0008006" key="8">
    <source>
        <dbReference type="Google" id="ProtNLM"/>
    </source>
</evidence>
<dbReference type="PATRIC" id="fig|136160.3.peg.1709"/>
<evidence type="ECO:0000256" key="3">
    <source>
        <dbReference type="ARBA" id="ARBA00022692"/>
    </source>
</evidence>
<evidence type="ECO:0000256" key="1">
    <source>
        <dbReference type="ARBA" id="ARBA00004651"/>
    </source>
</evidence>
<dbReference type="GeneID" id="87598130"/>
<evidence type="ECO:0000313" key="7">
    <source>
        <dbReference type="EMBL" id="KOO38629.1"/>
    </source>
</evidence>
<feature type="transmembrane region" description="Helical" evidence="6">
    <location>
        <begin position="273"/>
        <end position="295"/>
    </location>
</feature>
<feature type="transmembrane region" description="Helical" evidence="6">
    <location>
        <begin position="161"/>
        <end position="181"/>
    </location>
</feature>
<dbReference type="EMBL" id="LILD01000001">
    <property type="protein sequence ID" value="KOO38629.1"/>
    <property type="molecule type" value="Genomic_DNA"/>
</dbReference>
<feature type="transmembrane region" description="Helical" evidence="6">
    <location>
        <begin position="201"/>
        <end position="223"/>
    </location>
</feature>
<feature type="transmembrane region" description="Helical" evidence="6">
    <location>
        <begin position="301"/>
        <end position="319"/>
    </location>
</feature>
<dbReference type="InterPro" id="IPR011701">
    <property type="entry name" value="MFS"/>
</dbReference>
<dbReference type="SUPFAM" id="SSF103473">
    <property type="entry name" value="MFS general substrate transporter"/>
    <property type="match status" value="1"/>
</dbReference>
<dbReference type="Pfam" id="PF07690">
    <property type="entry name" value="MFS_1"/>
    <property type="match status" value="1"/>
</dbReference>
<feature type="transmembrane region" description="Helical" evidence="6">
    <location>
        <begin position="331"/>
        <end position="352"/>
    </location>
</feature>
<dbReference type="GO" id="GO:0005886">
    <property type="term" value="C:plasma membrane"/>
    <property type="evidence" value="ECO:0007669"/>
    <property type="project" value="UniProtKB-SubCell"/>
</dbReference>
<feature type="transmembrane region" description="Helical" evidence="6">
    <location>
        <begin position="135"/>
        <end position="155"/>
    </location>
</feature>
<keyword evidence="4 6" id="KW-1133">Transmembrane helix</keyword>
<name>A0A0M0KIR7_ALKHA</name>
<dbReference type="RefSeq" id="WP_053430875.1">
    <property type="nucleotide sequence ID" value="NZ_CP040441.1"/>
</dbReference>
<dbReference type="PANTHER" id="PTHR43124">
    <property type="entry name" value="PURINE EFFLUX PUMP PBUE"/>
    <property type="match status" value="1"/>
</dbReference>
<protein>
    <recommendedName>
        <fullName evidence="8">MFS transporter</fullName>
    </recommendedName>
</protein>
<dbReference type="InterPro" id="IPR050189">
    <property type="entry name" value="MFS_Efflux_Transporters"/>
</dbReference>
<feature type="transmembrane region" description="Helical" evidence="6">
    <location>
        <begin position="243"/>
        <end position="261"/>
    </location>
</feature>
<dbReference type="PANTHER" id="PTHR43124:SF3">
    <property type="entry name" value="CHLORAMPHENICOL EFFLUX PUMP RV0191"/>
    <property type="match status" value="1"/>
</dbReference>
<dbReference type="AlphaFoldDB" id="A0A0M0KIR7"/>
<proteinExistence type="predicted"/>
<accession>A0A0M0KIR7</accession>
<feature type="transmembrane region" description="Helical" evidence="6">
    <location>
        <begin position="7"/>
        <end position="27"/>
    </location>
</feature>
<keyword evidence="3 6" id="KW-0812">Transmembrane</keyword>
<feature type="transmembrane region" description="Helical" evidence="6">
    <location>
        <begin position="358"/>
        <end position="383"/>
    </location>
</feature>
<organism evidence="7">
    <name type="scientific">Halalkalibacterium halodurans</name>
    <name type="common">Bacillus halodurans</name>
    <dbReference type="NCBI Taxonomy" id="86665"/>
    <lineage>
        <taxon>Bacteria</taxon>
        <taxon>Bacillati</taxon>
        <taxon>Bacillota</taxon>
        <taxon>Bacilli</taxon>
        <taxon>Bacillales</taxon>
        <taxon>Bacillaceae</taxon>
        <taxon>Halalkalibacterium (ex Joshi et al. 2022)</taxon>
    </lineage>
</organism>
<reference evidence="7" key="1">
    <citation type="submission" date="2015-08" db="EMBL/GenBank/DDBJ databases">
        <title>Complete DNA Sequence of Pseudomonas syringae pv. actinidiae, the Causal Agent of Kiwifruit Canker Disease.</title>
        <authorList>
            <person name="Rikkerink E.H.A."/>
            <person name="Fineran P.C."/>
        </authorList>
    </citation>
    <scope>NUCLEOTIDE SEQUENCE</scope>
    <source>
        <strain evidence="7">DSM 13666</strain>
    </source>
</reference>
<keyword evidence="2" id="KW-1003">Cell membrane</keyword>
<comment type="caution">
    <text evidence="7">The sequence shown here is derived from an EMBL/GenBank/DDBJ whole genome shotgun (WGS) entry which is preliminary data.</text>
</comment>
<dbReference type="GO" id="GO:0022857">
    <property type="term" value="F:transmembrane transporter activity"/>
    <property type="evidence" value="ECO:0007669"/>
    <property type="project" value="InterPro"/>
</dbReference>
<evidence type="ECO:0000256" key="5">
    <source>
        <dbReference type="ARBA" id="ARBA00023136"/>
    </source>
</evidence>
<gene>
    <name evidence="7" type="ORF">AMD02_06965</name>
</gene>
<evidence type="ECO:0000256" key="6">
    <source>
        <dbReference type="SAM" id="Phobius"/>
    </source>
</evidence>
<sequence>MTKQEKGFIYSCLLLTFISEMLLSPFYPQLFSHFFQVDGVQATSLFISCCRLVVILLTPLWALLAKRWSIRTFVVVGLSGMAVGKMLLPTSASFQQFLTISLALLVFQSSMYVLYPMVVAASKQGAGKISATTRYLFMFHGSVIVSGIAGSYIITQPFPLHVYYLFGLVDLILIVICWFIFSTKGAEFPSERTEMGGKESVWKLGFALYSLLVFLFYTGHHMIRPYFTIFVEYSYDTSKQVMSVLYVMPSLVAIGLQPFLPKESLKARLHMSLLCLTAVTGILLLLQVVVESIGWFTVIRILYGICFFISLAAIDLLFFQTRIGRSSPLSFSLVTSVQNIALLFAPMAAVLMVERQGIAGPFILSGMLLFSSALCVALLAVQFNKAEIYHLKKGVEQRDNM</sequence>
<evidence type="ECO:0000256" key="2">
    <source>
        <dbReference type="ARBA" id="ARBA00022475"/>
    </source>
</evidence>